<comment type="caution">
    <text evidence="1">The sequence shown here is derived from an EMBL/GenBank/DDBJ whole genome shotgun (WGS) entry which is preliminary data.</text>
</comment>
<accession>A0A8T0E618</accession>
<protein>
    <submittedName>
        <fullName evidence="1">Uncharacterized protein</fullName>
    </submittedName>
</protein>
<evidence type="ECO:0000313" key="1">
    <source>
        <dbReference type="EMBL" id="KAF8766788.1"/>
    </source>
</evidence>
<keyword evidence="2" id="KW-1185">Reference proteome</keyword>
<dbReference type="EMBL" id="JABXBU010002230">
    <property type="protein sequence ID" value="KAF8766788.1"/>
    <property type="molecule type" value="Genomic_DNA"/>
</dbReference>
<dbReference type="Proteomes" id="UP000807504">
    <property type="component" value="Unassembled WGS sequence"/>
</dbReference>
<reference evidence="1" key="2">
    <citation type="submission" date="2020-06" db="EMBL/GenBank/DDBJ databases">
        <authorList>
            <person name="Sheffer M."/>
        </authorList>
    </citation>
    <scope>NUCLEOTIDE SEQUENCE</scope>
</reference>
<evidence type="ECO:0000313" key="2">
    <source>
        <dbReference type="Proteomes" id="UP000807504"/>
    </source>
</evidence>
<sequence>MESSGNSDQNIDIWNINEVTATVLEYSLLGCVEKSPTLHKTNQIEARCIFERAIMEGEVDIFHRNIIIKLQPFVRFQFNAHNTPI</sequence>
<dbReference type="AlphaFoldDB" id="A0A8T0E618"/>
<proteinExistence type="predicted"/>
<gene>
    <name evidence="1" type="ORF">HNY73_019818</name>
</gene>
<name>A0A8T0E618_ARGBR</name>
<reference evidence="1" key="1">
    <citation type="journal article" date="2020" name="bioRxiv">
        <title>Chromosome-level reference genome of the European wasp spider Argiope bruennichi: a resource for studies on range expansion and evolutionary adaptation.</title>
        <authorList>
            <person name="Sheffer M.M."/>
            <person name="Hoppe A."/>
            <person name="Krehenwinkel H."/>
            <person name="Uhl G."/>
            <person name="Kuss A.W."/>
            <person name="Jensen L."/>
            <person name="Jensen C."/>
            <person name="Gillespie R.G."/>
            <person name="Hoff K.J."/>
            <person name="Prost S."/>
        </authorList>
    </citation>
    <scope>NUCLEOTIDE SEQUENCE</scope>
</reference>
<organism evidence="1 2">
    <name type="scientific">Argiope bruennichi</name>
    <name type="common">Wasp spider</name>
    <name type="synonym">Aranea bruennichi</name>
    <dbReference type="NCBI Taxonomy" id="94029"/>
    <lineage>
        <taxon>Eukaryota</taxon>
        <taxon>Metazoa</taxon>
        <taxon>Ecdysozoa</taxon>
        <taxon>Arthropoda</taxon>
        <taxon>Chelicerata</taxon>
        <taxon>Arachnida</taxon>
        <taxon>Araneae</taxon>
        <taxon>Araneomorphae</taxon>
        <taxon>Entelegynae</taxon>
        <taxon>Araneoidea</taxon>
        <taxon>Araneidae</taxon>
        <taxon>Argiope</taxon>
    </lineage>
</organism>